<dbReference type="AlphaFoldDB" id="A0A2H0V6H5"/>
<comment type="caution">
    <text evidence="1">The sequence shown here is derived from an EMBL/GenBank/DDBJ whole genome shotgun (WGS) entry which is preliminary data.</text>
</comment>
<proteinExistence type="predicted"/>
<protein>
    <submittedName>
        <fullName evidence="1">Uncharacterized protein</fullName>
    </submittedName>
</protein>
<evidence type="ECO:0000313" key="1">
    <source>
        <dbReference type="EMBL" id="PIR93950.1"/>
    </source>
</evidence>
<name>A0A2H0V6H5_9BACT</name>
<evidence type="ECO:0000313" key="2">
    <source>
        <dbReference type="Proteomes" id="UP000229901"/>
    </source>
</evidence>
<organism evidence="1 2">
    <name type="scientific">Candidatus Falkowbacteria bacterium CG10_big_fil_rev_8_21_14_0_10_39_11</name>
    <dbReference type="NCBI Taxonomy" id="1974565"/>
    <lineage>
        <taxon>Bacteria</taxon>
        <taxon>Candidatus Falkowiibacteriota</taxon>
    </lineage>
</organism>
<accession>A0A2H0V6H5</accession>
<gene>
    <name evidence="1" type="ORF">COT97_03925</name>
</gene>
<reference evidence="2" key="1">
    <citation type="submission" date="2017-09" db="EMBL/GenBank/DDBJ databases">
        <title>Depth-based differentiation of microbial function through sediment-hosted aquifers and enrichment of novel symbionts in the deep terrestrial subsurface.</title>
        <authorList>
            <person name="Probst A.J."/>
            <person name="Ladd B."/>
            <person name="Jarett J.K."/>
            <person name="Geller-Mcgrath D.E."/>
            <person name="Sieber C.M.K."/>
            <person name="Emerson J.B."/>
            <person name="Anantharaman K."/>
            <person name="Thomas B.C."/>
            <person name="Malmstrom R."/>
            <person name="Stieglmeier M."/>
            <person name="Klingl A."/>
            <person name="Woyke T."/>
            <person name="Ryan C.M."/>
            <person name="Banfield J.F."/>
        </authorList>
    </citation>
    <scope>NUCLEOTIDE SEQUENCE [LARGE SCALE GENOMIC DNA]</scope>
</reference>
<dbReference type="EMBL" id="PFAP01000028">
    <property type="protein sequence ID" value="PIR93950.1"/>
    <property type="molecule type" value="Genomic_DNA"/>
</dbReference>
<dbReference type="Proteomes" id="UP000229901">
    <property type="component" value="Unassembled WGS sequence"/>
</dbReference>
<sequence>MHNPDVARSLQRLEEECKTAVKKAVGETVPFENDYGEGEFYWKVLYLSCLTNNCLPADIAKRELAPEDRNDVYDFCLAVTKNIIKDNPNPDLKDDEMKAGATKWMAHYMLAVYEKLGLNAIDIYRLYGDGQSDEVLTPN</sequence>